<comment type="catalytic activity">
    <reaction evidence="12">
        <text>isopentenyl diphosphate = dimethylallyl diphosphate</text>
        <dbReference type="Rhea" id="RHEA:23284"/>
        <dbReference type="ChEBI" id="CHEBI:57623"/>
        <dbReference type="ChEBI" id="CHEBI:128769"/>
        <dbReference type="EC" id="5.3.3.2"/>
    </reaction>
    <physiologicalReaction direction="left-to-right" evidence="12">
        <dbReference type="Rhea" id="RHEA:23285"/>
    </physiologicalReaction>
</comment>
<keyword evidence="7" id="KW-0460">Magnesium</keyword>
<dbReference type="GO" id="GO:0045337">
    <property type="term" value="P:farnesyl diphosphate biosynthetic process"/>
    <property type="evidence" value="ECO:0007669"/>
    <property type="project" value="EnsemblFungi"/>
</dbReference>
<keyword evidence="10" id="KW-0414">Isoprene biosynthesis</keyword>
<evidence type="ECO:0000256" key="13">
    <source>
        <dbReference type="ARBA" id="ARBA00071307"/>
    </source>
</evidence>
<evidence type="ECO:0000256" key="5">
    <source>
        <dbReference type="ARBA" id="ARBA00022516"/>
    </source>
</evidence>
<evidence type="ECO:0000259" key="17">
    <source>
        <dbReference type="PROSITE" id="PS51462"/>
    </source>
</evidence>
<evidence type="ECO:0000256" key="12">
    <source>
        <dbReference type="ARBA" id="ARBA00029294"/>
    </source>
</evidence>
<dbReference type="PROSITE" id="PS51462">
    <property type="entry name" value="NUDIX"/>
    <property type="match status" value="1"/>
</dbReference>
<gene>
    <name evidence="18" type="primary">KAFR0H02800</name>
    <name evidence="18" type="ORF">KAFR_0H02800</name>
</gene>
<evidence type="ECO:0000256" key="7">
    <source>
        <dbReference type="ARBA" id="ARBA00022842"/>
    </source>
</evidence>
<dbReference type="UniPathway" id="UPA00059">
    <property type="reaction ID" value="UER00104"/>
</dbReference>
<accession>H2AZD3</accession>
<feature type="compositionally biased region" description="Polar residues" evidence="16">
    <location>
        <begin position="33"/>
        <end position="42"/>
    </location>
</feature>
<dbReference type="eggNOG" id="KOG0142">
    <property type="taxonomic scope" value="Eukaryota"/>
</dbReference>
<dbReference type="PANTHER" id="PTHR10885">
    <property type="entry name" value="ISOPENTENYL-DIPHOSPHATE DELTA-ISOMERASE"/>
    <property type="match status" value="1"/>
</dbReference>
<dbReference type="Proteomes" id="UP000005220">
    <property type="component" value="Chromosome 8"/>
</dbReference>
<keyword evidence="5" id="KW-0444">Lipid biosynthesis</keyword>
<proteinExistence type="inferred from homology"/>
<evidence type="ECO:0000256" key="3">
    <source>
        <dbReference type="ARBA" id="ARBA00007579"/>
    </source>
</evidence>
<evidence type="ECO:0000256" key="10">
    <source>
        <dbReference type="ARBA" id="ARBA00023229"/>
    </source>
</evidence>
<evidence type="ECO:0000256" key="15">
    <source>
        <dbReference type="ARBA" id="ARBA00083206"/>
    </source>
</evidence>
<evidence type="ECO:0000256" key="11">
    <source>
        <dbReference type="ARBA" id="ARBA00023235"/>
    </source>
</evidence>
<sequence length="284" mass="33342">MPSKYYELVQNLKDQDILNRFQEIIPLPDRPNSKASNVSNLSNKEKKAMEGHDEEQIKLMNENCIIIDWNDNVIGTSTKKTCHLMDNIDGGLLHRAFSCFIFNDKKELLLQQRAKEKITFPLLWTNTCCSHPLSIDSEIGSVDNSSLIENVNGVTNACIRKLEHELGIPEFETENFGKFHFLNRIHYMAPCNDPENHWGEHEIDYILIYKVNPGKSITVKPNLNEVEDYKWVDLDTFKKMLNDSENFDFTPWFKIICENYLFQWWQQLDNLSNVENDEKIYRML</sequence>
<dbReference type="HOGENOM" id="CLU_060552_0_2_1"/>
<dbReference type="NCBIfam" id="TIGR02150">
    <property type="entry name" value="IPP_isom_1"/>
    <property type="match status" value="1"/>
</dbReference>
<dbReference type="FunFam" id="3.90.79.10:FF:000012">
    <property type="entry name" value="Isopentenyl-diphosphate Delta-isomerase 1"/>
    <property type="match status" value="1"/>
</dbReference>
<comment type="similarity">
    <text evidence="3">Belongs to the IPP isomerase type 1 family.</text>
</comment>
<evidence type="ECO:0000313" key="18">
    <source>
        <dbReference type="EMBL" id="CCF59689.1"/>
    </source>
</evidence>
<evidence type="ECO:0000256" key="1">
    <source>
        <dbReference type="ARBA" id="ARBA00001946"/>
    </source>
</evidence>
<reference evidence="18 19" key="1">
    <citation type="journal article" date="2011" name="Proc. Natl. Acad. Sci. U.S.A.">
        <title>Evolutionary erosion of yeast sex chromosomes by mating-type switching accidents.</title>
        <authorList>
            <person name="Gordon J.L."/>
            <person name="Armisen D."/>
            <person name="Proux-Wera E."/>
            <person name="Oheigeartaigh S.S."/>
            <person name="Byrne K.P."/>
            <person name="Wolfe K.H."/>
        </authorList>
    </citation>
    <scope>NUCLEOTIDE SEQUENCE [LARGE SCALE GENOMIC DNA]</scope>
    <source>
        <strain evidence="19">ATCC 22294 / BCRC 22015 / CBS 2517 / CECT 1963 / NBRC 1671 / NRRL Y-8276</strain>
    </source>
</reference>
<dbReference type="GO" id="GO:0006696">
    <property type="term" value="P:ergosterol biosynthetic process"/>
    <property type="evidence" value="ECO:0007669"/>
    <property type="project" value="EnsemblFungi"/>
</dbReference>
<dbReference type="InterPro" id="IPR000086">
    <property type="entry name" value="NUDIX_hydrolase_dom"/>
</dbReference>
<dbReference type="PIRSF" id="PIRSF018427">
    <property type="entry name" value="Isopntndiph_ism"/>
    <property type="match status" value="1"/>
</dbReference>
<dbReference type="InParanoid" id="H2AZD3"/>
<dbReference type="GO" id="GO:0046872">
    <property type="term" value="F:metal ion binding"/>
    <property type="evidence" value="ECO:0007669"/>
    <property type="project" value="UniProtKB-KW"/>
</dbReference>
<dbReference type="GO" id="GO:0004452">
    <property type="term" value="F:isopentenyl-diphosphate delta-isomerase activity"/>
    <property type="evidence" value="ECO:0007669"/>
    <property type="project" value="UniProtKB-EC"/>
</dbReference>
<evidence type="ECO:0000256" key="16">
    <source>
        <dbReference type="SAM" id="MobiDB-lite"/>
    </source>
</evidence>
<evidence type="ECO:0000256" key="9">
    <source>
        <dbReference type="ARBA" id="ARBA00023098"/>
    </source>
</evidence>
<dbReference type="PANTHER" id="PTHR10885:SF0">
    <property type="entry name" value="ISOPENTENYL-DIPHOSPHATE DELTA-ISOMERASE"/>
    <property type="match status" value="1"/>
</dbReference>
<dbReference type="GO" id="GO:0005737">
    <property type="term" value="C:cytoplasm"/>
    <property type="evidence" value="ECO:0007669"/>
    <property type="project" value="TreeGrafter"/>
</dbReference>
<dbReference type="OrthoDB" id="510307at2759"/>
<dbReference type="FunCoup" id="H2AZD3">
    <property type="interactions" value="833"/>
</dbReference>
<keyword evidence="9" id="KW-0443">Lipid metabolism</keyword>
<dbReference type="GO" id="GO:0009240">
    <property type="term" value="P:isopentenyl diphosphate biosynthetic process"/>
    <property type="evidence" value="ECO:0007669"/>
    <property type="project" value="TreeGrafter"/>
</dbReference>
<keyword evidence="8" id="KW-0752">Steroid biosynthesis</keyword>
<dbReference type="Gene3D" id="3.90.79.10">
    <property type="entry name" value="Nucleoside Triphosphate Pyrophosphohydrolase"/>
    <property type="match status" value="1"/>
</dbReference>
<dbReference type="InterPro" id="IPR011876">
    <property type="entry name" value="IsopentenylPP_isomerase_typ1"/>
</dbReference>
<comment type="pathway">
    <text evidence="2">Isoprenoid biosynthesis; dimethylallyl diphosphate biosynthesis; dimethylallyl diphosphate from isopentenyl diphosphate: step 1/1.</text>
</comment>
<dbReference type="STRING" id="1071382.H2AZD3"/>
<evidence type="ECO:0000256" key="4">
    <source>
        <dbReference type="ARBA" id="ARBA00012057"/>
    </source>
</evidence>
<dbReference type="Pfam" id="PF00293">
    <property type="entry name" value="NUDIX"/>
    <property type="match status" value="1"/>
</dbReference>
<feature type="domain" description="Nudix hydrolase" evidence="17">
    <location>
        <begin position="92"/>
        <end position="255"/>
    </location>
</feature>
<dbReference type="KEGG" id="kaf:KAFR_0H02800"/>
<feature type="compositionally biased region" description="Basic and acidic residues" evidence="16">
    <location>
        <begin position="43"/>
        <end position="52"/>
    </location>
</feature>
<dbReference type="SUPFAM" id="SSF55811">
    <property type="entry name" value="Nudix"/>
    <property type="match status" value="1"/>
</dbReference>
<dbReference type="GeneID" id="13887685"/>
<comment type="cofactor">
    <cofactor evidence="1">
        <name>Mg(2+)</name>
        <dbReference type="ChEBI" id="CHEBI:18420"/>
    </cofactor>
</comment>
<dbReference type="CDD" id="cd02885">
    <property type="entry name" value="NUDIX_IPP_Isomerase"/>
    <property type="match status" value="1"/>
</dbReference>
<name>H2AZD3_KAZAF</name>
<protein>
    <recommendedName>
        <fullName evidence="13">Isopentenyl-diphosphate Delta-isomerase</fullName>
        <ecNumber evidence="4">5.3.3.2</ecNumber>
    </recommendedName>
    <alternativeName>
        <fullName evidence="15">Isopentenyl pyrophosphate isomerase</fullName>
    </alternativeName>
    <alternativeName>
        <fullName evidence="14">Isopentenyl-diphosphate delta-isomerase</fullName>
    </alternativeName>
</protein>
<dbReference type="RefSeq" id="XP_003958824.1">
    <property type="nucleotide sequence ID" value="XM_003958775.1"/>
</dbReference>
<keyword evidence="6" id="KW-0479">Metal-binding</keyword>
<dbReference type="InterPro" id="IPR015797">
    <property type="entry name" value="NUDIX_hydrolase-like_dom_sf"/>
</dbReference>
<feature type="region of interest" description="Disordered" evidence="16">
    <location>
        <begin position="29"/>
        <end position="52"/>
    </location>
</feature>
<evidence type="ECO:0000256" key="14">
    <source>
        <dbReference type="ARBA" id="ARBA00072489"/>
    </source>
</evidence>
<evidence type="ECO:0000256" key="8">
    <source>
        <dbReference type="ARBA" id="ARBA00022955"/>
    </source>
</evidence>
<dbReference type="AlphaFoldDB" id="H2AZD3"/>
<evidence type="ECO:0000256" key="6">
    <source>
        <dbReference type="ARBA" id="ARBA00022723"/>
    </source>
</evidence>
<dbReference type="EC" id="5.3.3.2" evidence="4"/>
<organism evidence="18 19">
    <name type="scientific">Kazachstania africana (strain ATCC 22294 / BCRC 22015 / CBS 2517 / CECT 1963 / NBRC 1671 / NRRL Y-8276)</name>
    <name type="common">Yeast</name>
    <name type="synonym">Kluyveromyces africanus</name>
    <dbReference type="NCBI Taxonomy" id="1071382"/>
    <lineage>
        <taxon>Eukaryota</taxon>
        <taxon>Fungi</taxon>
        <taxon>Dikarya</taxon>
        <taxon>Ascomycota</taxon>
        <taxon>Saccharomycotina</taxon>
        <taxon>Saccharomycetes</taxon>
        <taxon>Saccharomycetales</taxon>
        <taxon>Saccharomycetaceae</taxon>
        <taxon>Kazachstania</taxon>
    </lineage>
</organism>
<evidence type="ECO:0000256" key="2">
    <source>
        <dbReference type="ARBA" id="ARBA00004826"/>
    </source>
</evidence>
<dbReference type="EMBL" id="HE650828">
    <property type="protein sequence ID" value="CCF59689.1"/>
    <property type="molecule type" value="Genomic_DNA"/>
</dbReference>
<keyword evidence="19" id="KW-1185">Reference proteome</keyword>
<keyword evidence="11" id="KW-0413">Isomerase</keyword>
<evidence type="ECO:0000313" key="19">
    <source>
        <dbReference type="Proteomes" id="UP000005220"/>
    </source>
</evidence>
<dbReference type="GO" id="GO:0050992">
    <property type="term" value="P:dimethylallyl diphosphate biosynthetic process"/>
    <property type="evidence" value="ECO:0007669"/>
    <property type="project" value="UniProtKB-UniPathway"/>
</dbReference>